<keyword evidence="3" id="KW-1133">Transmembrane helix</keyword>
<evidence type="ECO:0000256" key="1">
    <source>
        <dbReference type="ARBA" id="ARBA00004123"/>
    </source>
</evidence>
<sequence>MDSAWTALDVVTQTMFQKAIADPKSVDLEKLSNAVVVQSLKDISFCKDAGPLAEAQKAAPSVFRRNLLTHLQQEFTAREETRNRSVFLIIYYLFINLLIYLFPPQVYDCLYRLAQPDALMNEEEVDCLVVQLHRVGEQLEQTNSQRMNQLFYLLRDGFLLTRLLLLEILEFRASGWTTTLQVLLSTTTVK</sequence>
<dbReference type="Proteomes" id="UP000472270">
    <property type="component" value="Unassembled WGS sequence"/>
</dbReference>
<dbReference type="InterPro" id="IPR016024">
    <property type="entry name" value="ARM-type_fold"/>
</dbReference>
<comment type="subcellular location">
    <subcellularLocation>
        <location evidence="1">Nucleus</location>
    </subcellularLocation>
</comment>
<dbReference type="GO" id="GO:0008494">
    <property type="term" value="F:translation activator activity"/>
    <property type="evidence" value="ECO:0007669"/>
    <property type="project" value="TreeGrafter"/>
</dbReference>
<feature type="transmembrane region" description="Helical" evidence="3">
    <location>
        <begin position="85"/>
        <end position="102"/>
    </location>
</feature>
<reference evidence="4" key="2">
    <citation type="submission" date="2025-09" db="UniProtKB">
        <authorList>
            <consortium name="Ensembl"/>
        </authorList>
    </citation>
    <scope>IDENTIFICATION</scope>
</reference>
<keyword evidence="2" id="KW-0539">Nucleus</keyword>
<dbReference type="SUPFAM" id="SSF48371">
    <property type="entry name" value="ARM repeat"/>
    <property type="match status" value="1"/>
</dbReference>
<dbReference type="GO" id="GO:0006446">
    <property type="term" value="P:regulation of translational initiation"/>
    <property type="evidence" value="ECO:0007669"/>
    <property type="project" value="TreeGrafter"/>
</dbReference>
<dbReference type="GO" id="GO:0005634">
    <property type="term" value="C:nucleus"/>
    <property type="evidence" value="ECO:0007669"/>
    <property type="project" value="UniProtKB-SubCell"/>
</dbReference>
<keyword evidence="3" id="KW-0472">Membrane</keyword>
<evidence type="ECO:0000313" key="4">
    <source>
        <dbReference type="Ensembl" id="ENSSRHP00000070577.1"/>
    </source>
</evidence>
<keyword evidence="3" id="KW-0812">Transmembrane</keyword>
<dbReference type="AlphaFoldDB" id="A0A673KVF1"/>
<dbReference type="Ensembl" id="ENSSRHT00000072503.1">
    <property type="protein sequence ID" value="ENSSRHP00000070577.1"/>
    <property type="gene ID" value="ENSSRHG00000035108.1"/>
</dbReference>
<dbReference type="InterPro" id="IPR051367">
    <property type="entry name" value="mRNA_TranslReg/HistoneTransl"/>
</dbReference>
<accession>A0A673KVF1</accession>
<reference evidence="4" key="1">
    <citation type="submission" date="2025-08" db="UniProtKB">
        <authorList>
            <consortium name="Ensembl"/>
        </authorList>
    </citation>
    <scope>IDENTIFICATION</scope>
</reference>
<name>A0A673KVF1_9TELE</name>
<keyword evidence="5" id="KW-1185">Reference proteome</keyword>
<dbReference type="GO" id="GO:0005829">
    <property type="term" value="C:cytosol"/>
    <property type="evidence" value="ECO:0007669"/>
    <property type="project" value="TreeGrafter"/>
</dbReference>
<dbReference type="PANTHER" id="PTHR23254">
    <property type="entry name" value="EIF4G DOMAIN PROTEIN"/>
    <property type="match status" value="1"/>
</dbReference>
<evidence type="ECO:0000256" key="2">
    <source>
        <dbReference type="ARBA" id="ARBA00023242"/>
    </source>
</evidence>
<protein>
    <submittedName>
        <fullName evidence="4">MIF4G domain containing a</fullName>
    </submittedName>
</protein>
<dbReference type="PANTHER" id="PTHR23254:SF17">
    <property type="entry name" value="MIF4G DOMAIN-CONTAINING PROTEIN"/>
    <property type="match status" value="1"/>
</dbReference>
<proteinExistence type="predicted"/>
<evidence type="ECO:0000313" key="5">
    <source>
        <dbReference type="Proteomes" id="UP000472270"/>
    </source>
</evidence>
<organism evidence="4 5">
    <name type="scientific">Sinocyclocheilus rhinocerous</name>
    <dbReference type="NCBI Taxonomy" id="307959"/>
    <lineage>
        <taxon>Eukaryota</taxon>
        <taxon>Metazoa</taxon>
        <taxon>Chordata</taxon>
        <taxon>Craniata</taxon>
        <taxon>Vertebrata</taxon>
        <taxon>Euteleostomi</taxon>
        <taxon>Actinopterygii</taxon>
        <taxon>Neopterygii</taxon>
        <taxon>Teleostei</taxon>
        <taxon>Ostariophysi</taxon>
        <taxon>Cypriniformes</taxon>
        <taxon>Cyprinidae</taxon>
        <taxon>Cyprininae</taxon>
        <taxon>Sinocyclocheilus</taxon>
    </lineage>
</organism>
<dbReference type="Gene3D" id="1.25.40.180">
    <property type="match status" value="1"/>
</dbReference>
<evidence type="ECO:0000256" key="3">
    <source>
        <dbReference type="SAM" id="Phobius"/>
    </source>
</evidence>